<evidence type="ECO:0000256" key="2">
    <source>
        <dbReference type="SAM" id="Phobius"/>
    </source>
</evidence>
<reference evidence="3 4" key="1">
    <citation type="submission" date="2017-10" db="EMBL/GenBank/DDBJ databases">
        <title>Draft genome of Longibacter Salinarum.</title>
        <authorList>
            <person name="Goh K.M."/>
            <person name="Shamsir M.S."/>
            <person name="Lim S.W."/>
        </authorList>
    </citation>
    <scope>NUCLEOTIDE SEQUENCE [LARGE SCALE GENOMIC DNA]</scope>
    <source>
        <strain evidence="3 4">KCTC 52045</strain>
    </source>
</reference>
<dbReference type="EMBL" id="PDEQ01000004">
    <property type="protein sequence ID" value="PEN13504.1"/>
    <property type="molecule type" value="Genomic_DNA"/>
</dbReference>
<keyword evidence="2" id="KW-1133">Transmembrane helix</keyword>
<comment type="caution">
    <text evidence="3">The sequence shown here is derived from an EMBL/GenBank/DDBJ whole genome shotgun (WGS) entry which is preliminary data.</text>
</comment>
<evidence type="ECO:0000313" key="3">
    <source>
        <dbReference type="EMBL" id="PEN13504.1"/>
    </source>
</evidence>
<protein>
    <submittedName>
        <fullName evidence="3">Uncharacterized protein</fullName>
    </submittedName>
</protein>
<evidence type="ECO:0000313" key="4">
    <source>
        <dbReference type="Proteomes" id="UP000220102"/>
    </source>
</evidence>
<proteinExistence type="predicted"/>
<keyword evidence="2" id="KW-0812">Transmembrane</keyword>
<keyword evidence="2" id="KW-0472">Membrane</keyword>
<feature type="transmembrane region" description="Helical" evidence="2">
    <location>
        <begin position="292"/>
        <end position="312"/>
    </location>
</feature>
<feature type="transmembrane region" description="Helical" evidence="2">
    <location>
        <begin position="324"/>
        <end position="343"/>
    </location>
</feature>
<accession>A0A2A8CY27</accession>
<dbReference type="RefSeq" id="WP_143815355.1">
    <property type="nucleotide sequence ID" value="NZ_PDEQ01000004.1"/>
</dbReference>
<feature type="region of interest" description="Disordered" evidence="1">
    <location>
        <begin position="232"/>
        <end position="251"/>
    </location>
</feature>
<dbReference type="AlphaFoldDB" id="A0A2A8CY27"/>
<keyword evidence="4" id="KW-1185">Reference proteome</keyword>
<sequence length="467" mass="50299">MPAYTWSANDSGITGQFAYGLFGALACGSMGGGALFGAWAVYQKTGLHPGIYILGSIAALMVGICIWLGVSAWSVYRRRSARARQLDQAPDRPWAVRDDWARGEVEAAGDTATVRLDAVPAVTGDAIRGQITGPDLDLESGETVRVNISCRVRTASGDVRTPWRDEADVQVQPHGSSGNLIRFSFTLPVDQPPATPDPEGRPRVDWRLQVHDDGWNGAVTFQLPVFTQSDGGADASSIDASGRSGTAQRASPLQFDQTHRAVEIDHLDDVDITQNGAFEAVIRGSSVRYRGARTMSVIVLLVLVAIHSYIGYMQSLSAISSDEMLGMWIAHGVVGLFTAFFLYKTLYPKGDVISVQVAEGRVRAAMSGKTFIDVPAEQVKGITVAVADMDRPRLGYDIRVDLDEPISLGGLSDALASIGQELDDFSTTPDAPDPRLHPPLYLAFETRKEADALAARIEEAVREHLSG</sequence>
<name>A0A2A8CY27_9BACT</name>
<gene>
    <name evidence="3" type="ORF">CRI94_09310</name>
</gene>
<feature type="transmembrane region" description="Helical" evidence="2">
    <location>
        <begin position="51"/>
        <end position="76"/>
    </location>
</feature>
<dbReference type="Proteomes" id="UP000220102">
    <property type="component" value="Unassembled WGS sequence"/>
</dbReference>
<organism evidence="3 4">
    <name type="scientific">Longibacter salinarum</name>
    <dbReference type="NCBI Taxonomy" id="1850348"/>
    <lineage>
        <taxon>Bacteria</taxon>
        <taxon>Pseudomonadati</taxon>
        <taxon>Rhodothermota</taxon>
        <taxon>Rhodothermia</taxon>
        <taxon>Rhodothermales</taxon>
        <taxon>Salisaetaceae</taxon>
        <taxon>Longibacter</taxon>
    </lineage>
</organism>
<evidence type="ECO:0000256" key="1">
    <source>
        <dbReference type="SAM" id="MobiDB-lite"/>
    </source>
</evidence>
<feature type="transmembrane region" description="Helical" evidence="2">
    <location>
        <begin position="17"/>
        <end position="39"/>
    </location>
</feature>